<dbReference type="SUPFAM" id="SSF46785">
    <property type="entry name" value="Winged helix' DNA-binding domain"/>
    <property type="match status" value="1"/>
</dbReference>
<dbReference type="PANTHER" id="PTHR30537:SF5">
    <property type="entry name" value="HTH-TYPE TRANSCRIPTIONAL ACTIVATOR TTDR-RELATED"/>
    <property type="match status" value="1"/>
</dbReference>
<dbReference type="Pfam" id="PF00126">
    <property type="entry name" value="HTH_1"/>
    <property type="match status" value="1"/>
</dbReference>
<evidence type="ECO:0000313" key="7">
    <source>
        <dbReference type="Proteomes" id="UP001210678"/>
    </source>
</evidence>
<protein>
    <submittedName>
        <fullName evidence="6">LysR family transcriptional regulator</fullName>
    </submittedName>
</protein>
<evidence type="ECO:0000256" key="3">
    <source>
        <dbReference type="ARBA" id="ARBA00023125"/>
    </source>
</evidence>
<accession>A0ABT4YXR3</accession>
<dbReference type="EMBL" id="JAQLOI010000003">
    <property type="protein sequence ID" value="MDB1125819.1"/>
    <property type="molecule type" value="Genomic_DNA"/>
</dbReference>
<dbReference type="PANTHER" id="PTHR30537">
    <property type="entry name" value="HTH-TYPE TRANSCRIPTIONAL REGULATOR"/>
    <property type="match status" value="1"/>
</dbReference>
<evidence type="ECO:0000259" key="5">
    <source>
        <dbReference type="PROSITE" id="PS50931"/>
    </source>
</evidence>
<evidence type="ECO:0000256" key="1">
    <source>
        <dbReference type="ARBA" id="ARBA00009437"/>
    </source>
</evidence>
<evidence type="ECO:0000256" key="2">
    <source>
        <dbReference type="ARBA" id="ARBA00023015"/>
    </source>
</evidence>
<comment type="caution">
    <text evidence="6">The sequence shown here is derived from an EMBL/GenBank/DDBJ whole genome shotgun (WGS) entry which is preliminary data.</text>
</comment>
<dbReference type="InterPro" id="IPR000847">
    <property type="entry name" value="LysR_HTH_N"/>
</dbReference>
<keyword evidence="2" id="KW-0805">Transcription regulation</keyword>
<name>A0ABT4YXR3_9VIBR</name>
<dbReference type="Proteomes" id="UP001210678">
    <property type="component" value="Unassembled WGS sequence"/>
</dbReference>
<reference evidence="6 7" key="1">
    <citation type="submission" date="2023-01" db="EMBL/GenBank/DDBJ databases">
        <title>Vibrio sp. KJ40-1 sp.nov, isolated from marine algae.</title>
        <authorList>
            <person name="Butt M."/>
            <person name="Kim J.M.J."/>
            <person name="Jeon C.O.C."/>
        </authorList>
    </citation>
    <scope>NUCLEOTIDE SEQUENCE [LARGE SCALE GENOMIC DNA]</scope>
    <source>
        <strain evidence="6 7">KJ40-1</strain>
    </source>
</reference>
<keyword evidence="3" id="KW-0238">DNA-binding</keyword>
<sequence>MAIKSTLLDGMAIFAQVVKLGSFTLAADVSGHSTSYISKEVSKLEARLGVRLLHRTTRSLSLTPEGELYYQRCQQIIEDAEQAENAIIGKQGEPHGLLRVSCPMSYGLSNLSPVLSRFIDGYPKIKLDLELNDRKVDLISDGFDVVIRAAQRLEDSSLISRKITRSEALVLASPRYLSKHGTPKHPYDLDRHKIISYSNLKQPNVWIFDDVNGEQIQVHVDSHVLTNNSMLEVELAVADQGIFRIPRFALKDELETGKLVELFENWPKPSIGIYMVYPSRKHMSAKVRSFIDFVMDELGD</sequence>
<dbReference type="PROSITE" id="PS50931">
    <property type="entry name" value="HTH_LYSR"/>
    <property type="match status" value="1"/>
</dbReference>
<dbReference type="Gene3D" id="3.40.190.290">
    <property type="match status" value="1"/>
</dbReference>
<dbReference type="CDD" id="cd08422">
    <property type="entry name" value="PBP2_CrgA_like"/>
    <property type="match status" value="1"/>
</dbReference>
<feature type="domain" description="HTH lysR-type" evidence="5">
    <location>
        <begin position="6"/>
        <end position="63"/>
    </location>
</feature>
<organism evidence="6 7">
    <name type="scientific">Vibrio algarum</name>
    <dbReference type="NCBI Taxonomy" id="3020714"/>
    <lineage>
        <taxon>Bacteria</taxon>
        <taxon>Pseudomonadati</taxon>
        <taxon>Pseudomonadota</taxon>
        <taxon>Gammaproteobacteria</taxon>
        <taxon>Vibrionales</taxon>
        <taxon>Vibrionaceae</taxon>
        <taxon>Vibrio</taxon>
    </lineage>
</organism>
<gene>
    <name evidence="6" type="ORF">PGX00_20005</name>
</gene>
<dbReference type="InterPro" id="IPR058163">
    <property type="entry name" value="LysR-type_TF_proteobact-type"/>
</dbReference>
<dbReference type="InterPro" id="IPR005119">
    <property type="entry name" value="LysR_subst-bd"/>
</dbReference>
<comment type="similarity">
    <text evidence="1">Belongs to the LysR transcriptional regulatory family.</text>
</comment>
<proteinExistence type="inferred from homology"/>
<keyword evidence="4" id="KW-0804">Transcription</keyword>
<dbReference type="SUPFAM" id="SSF53850">
    <property type="entry name" value="Periplasmic binding protein-like II"/>
    <property type="match status" value="1"/>
</dbReference>
<keyword evidence="7" id="KW-1185">Reference proteome</keyword>
<dbReference type="Pfam" id="PF03466">
    <property type="entry name" value="LysR_substrate"/>
    <property type="match status" value="1"/>
</dbReference>
<evidence type="ECO:0000256" key="4">
    <source>
        <dbReference type="ARBA" id="ARBA00023163"/>
    </source>
</evidence>
<dbReference type="Gene3D" id="1.10.10.10">
    <property type="entry name" value="Winged helix-like DNA-binding domain superfamily/Winged helix DNA-binding domain"/>
    <property type="match status" value="1"/>
</dbReference>
<dbReference type="InterPro" id="IPR036388">
    <property type="entry name" value="WH-like_DNA-bd_sf"/>
</dbReference>
<dbReference type="RefSeq" id="WP_272139872.1">
    <property type="nucleotide sequence ID" value="NZ_JAQLOI010000003.1"/>
</dbReference>
<evidence type="ECO:0000313" key="6">
    <source>
        <dbReference type="EMBL" id="MDB1125819.1"/>
    </source>
</evidence>
<dbReference type="InterPro" id="IPR036390">
    <property type="entry name" value="WH_DNA-bd_sf"/>
</dbReference>